<sequence>MEPTSQIINNCVTNVSQDCQGALQRTINELNFSPPESLDLKSLEIPEEYSVYEIRDGESENFLLYDSGPNIDRILIFGMQSNIERFMDTTTLFMDGTQNLSDTILPIIYHIWDETWWSGLQNLYNNDAMFALQARMITSLAFVLIADLEEAVEELGYSSFWTGSKALTLVEEIVEETVVVNPCFQ</sequence>
<dbReference type="Proteomes" id="UP001458880">
    <property type="component" value="Unassembled WGS sequence"/>
</dbReference>
<dbReference type="EMBL" id="JASPKY010000253">
    <property type="protein sequence ID" value="KAK9716766.1"/>
    <property type="molecule type" value="Genomic_DNA"/>
</dbReference>
<evidence type="ECO:0000313" key="1">
    <source>
        <dbReference type="EMBL" id="KAK9716766.1"/>
    </source>
</evidence>
<evidence type="ECO:0000313" key="2">
    <source>
        <dbReference type="Proteomes" id="UP001458880"/>
    </source>
</evidence>
<gene>
    <name evidence="1" type="ORF">QE152_g24566</name>
</gene>
<dbReference type="AlphaFoldDB" id="A0AAW1KDY3"/>
<name>A0AAW1KDY3_POPJA</name>
<accession>A0AAW1KDY3</accession>
<keyword evidence="2" id="KW-1185">Reference proteome</keyword>
<proteinExistence type="predicted"/>
<protein>
    <submittedName>
        <fullName evidence="1">Uncharacterized protein</fullName>
    </submittedName>
</protein>
<comment type="caution">
    <text evidence="1">The sequence shown here is derived from an EMBL/GenBank/DDBJ whole genome shotgun (WGS) entry which is preliminary data.</text>
</comment>
<reference evidence="1 2" key="1">
    <citation type="journal article" date="2024" name="BMC Genomics">
        <title>De novo assembly and annotation of Popillia japonica's genome with initial clues to its potential as an invasive pest.</title>
        <authorList>
            <person name="Cucini C."/>
            <person name="Boschi S."/>
            <person name="Funari R."/>
            <person name="Cardaioli E."/>
            <person name="Iannotti N."/>
            <person name="Marturano G."/>
            <person name="Paoli F."/>
            <person name="Bruttini M."/>
            <person name="Carapelli A."/>
            <person name="Frati F."/>
            <person name="Nardi F."/>
        </authorList>
    </citation>
    <scope>NUCLEOTIDE SEQUENCE [LARGE SCALE GENOMIC DNA]</scope>
    <source>
        <strain evidence="1">DMR45628</strain>
    </source>
</reference>
<organism evidence="1 2">
    <name type="scientific">Popillia japonica</name>
    <name type="common">Japanese beetle</name>
    <dbReference type="NCBI Taxonomy" id="7064"/>
    <lineage>
        <taxon>Eukaryota</taxon>
        <taxon>Metazoa</taxon>
        <taxon>Ecdysozoa</taxon>
        <taxon>Arthropoda</taxon>
        <taxon>Hexapoda</taxon>
        <taxon>Insecta</taxon>
        <taxon>Pterygota</taxon>
        <taxon>Neoptera</taxon>
        <taxon>Endopterygota</taxon>
        <taxon>Coleoptera</taxon>
        <taxon>Polyphaga</taxon>
        <taxon>Scarabaeiformia</taxon>
        <taxon>Scarabaeidae</taxon>
        <taxon>Rutelinae</taxon>
        <taxon>Popillia</taxon>
    </lineage>
</organism>